<keyword evidence="3" id="KW-0964">Secreted</keyword>
<dbReference type="GO" id="GO:0006508">
    <property type="term" value="P:proteolysis"/>
    <property type="evidence" value="ECO:0007669"/>
    <property type="project" value="UniProtKB-KW"/>
</dbReference>
<evidence type="ECO:0000256" key="3">
    <source>
        <dbReference type="ARBA" id="ARBA00022525"/>
    </source>
</evidence>
<dbReference type="Gene3D" id="2.40.70.10">
    <property type="entry name" value="Acid Proteases"/>
    <property type="match status" value="2"/>
</dbReference>
<protein>
    <submittedName>
        <fullName evidence="9">Aspartic proteinase nepenthesin-1</fullName>
    </submittedName>
</protein>
<dbReference type="PROSITE" id="PS51767">
    <property type="entry name" value="PEPTIDASE_A1"/>
    <property type="match status" value="1"/>
</dbReference>
<accession>A0A151RE71</accession>
<dbReference type="InterPro" id="IPR001969">
    <property type="entry name" value="Aspartic_peptidase_AS"/>
</dbReference>
<dbReference type="InterPro" id="IPR034161">
    <property type="entry name" value="Pepsin-like_plant"/>
</dbReference>
<dbReference type="FunFam" id="2.40.70.10:FF:000050">
    <property type="entry name" value="Aspartic proteinase CDR1"/>
    <property type="match status" value="1"/>
</dbReference>
<dbReference type="PANTHER" id="PTHR47967">
    <property type="entry name" value="OS07G0603500 PROTEIN-RELATED"/>
    <property type="match status" value="1"/>
</dbReference>
<dbReference type="GO" id="GO:0004190">
    <property type="term" value="F:aspartic-type endopeptidase activity"/>
    <property type="evidence" value="ECO:0007669"/>
    <property type="project" value="UniProtKB-KW"/>
</dbReference>
<evidence type="ECO:0000259" key="8">
    <source>
        <dbReference type="PROSITE" id="PS51767"/>
    </source>
</evidence>
<dbReference type="Gramene" id="C.cajan_37622.t">
    <property type="protein sequence ID" value="C.cajan_37622.t.cds1"/>
    <property type="gene ID" value="C.cajan_37622"/>
</dbReference>
<dbReference type="InterPro" id="IPR033121">
    <property type="entry name" value="PEPTIDASE_A1"/>
</dbReference>
<evidence type="ECO:0000256" key="6">
    <source>
        <dbReference type="ARBA" id="ARBA00022801"/>
    </source>
</evidence>
<comment type="subcellular location">
    <subcellularLocation>
        <location evidence="1">Secreted</location>
    </subcellularLocation>
</comment>
<dbReference type="Proteomes" id="UP000075243">
    <property type="component" value="Unassembled WGS sequence"/>
</dbReference>
<evidence type="ECO:0000256" key="2">
    <source>
        <dbReference type="ARBA" id="ARBA00007447"/>
    </source>
</evidence>
<dbReference type="GO" id="GO:0005576">
    <property type="term" value="C:extracellular region"/>
    <property type="evidence" value="ECO:0007669"/>
    <property type="project" value="UniProtKB-SubCell"/>
</dbReference>
<evidence type="ECO:0000256" key="1">
    <source>
        <dbReference type="ARBA" id="ARBA00004613"/>
    </source>
</evidence>
<evidence type="ECO:0000256" key="4">
    <source>
        <dbReference type="ARBA" id="ARBA00022670"/>
    </source>
</evidence>
<dbReference type="InterPro" id="IPR051708">
    <property type="entry name" value="Plant_Aspart_Prot_A1"/>
</dbReference>
<keyword evidence="6" id="KW-0378">Hydrolase</keyword>
<name>A0A151RE71_CAJCA</name>
<dbReference type="CDD" id="cd05476">
    <property type="entry name" value="pepsin_A_like_plant"/>
    <property type="match status" value="1"/>
</dbReference>
<keyword evidence="4" id="KW-0645">Protease</keyword>
<dbReference type="OMA" id="CDATSFC"/>
<sequence length="308" mass="32532">MFDPSKSTTYKTLPCSSDTCESARSTSCKGRTCEYSINYGDGSHSHGDLSVDTLTLASTNGSRVTFPKTVIGCGHSNTVSFQGRSSGIVGLGGGPVSLITQLSSSIDGKFSYCLAPMFTNSNSSSQLNFGDNAVVSGDGTVSTPIIGHDQEIFYYLTLESFSVGKKRVEFGSPISDESSEEGNIIIDSGTTLTLLPSDVYSNLESAVADEIALERVKDPSNLLSLCYKTTSSGEVDVPTITAHFSGADVKLNAINTFVEVADGIICFAFHPSDDIGAIFGNLAQQNLLVGYDLQESTLSFKPTDCTTT</sequence>
<dbReference type="PANTHER" id="PTHR47967:SF66">
    <property type="entry name" value="ASPARTIC PROTEINASE CDR1-RELATED"/>
    <property type="match status" value="1"/>
</dbReference>
<dbReference type="PROSITE" id="PS00141">
    <property type="entry name" value="ASP_PROTEASE"/>
    <property type="match status" value="1"/>
</dbReference>
<dbReference type="Pfam" id="PF14541">
    <property type="entry name" value="TAXi_C"/>
    <property type="match status" value="1"/>
</dbReference>
<dbReference type="SUPFAM" id="SSF50630">
    <property type="entry name" value="Acid proteases"/>
    <property type="match status" value="1"/>
</dbReference>
<organism evidence="9 10">
    <name type="scientific">Cajanus cajan</name>
    <name type="common">Pigeon pea</name>
    <name type="synonym">Cajanus indicus</name>
    <dbReference type="NCBI Taxonomy" id="3821"/>
    <lineage>
        <taxon>Eukaryota</taxon>
        <taxon>Viridiplantae</taxon>
        <taxon>Streptophyta</taxon>
        <taxon>Embryophyta</taxon>
        <taxon>Tracheophyta</taxon>
        <taxon>Spermatophyta</taxon>
        <taxon>Magnoliopsida</taxon>
        <taxon>eudicotyledons</taxon>
        <taxon>Gunneridae</taxon>
        <taxon>Pentapetalae</taxon>
        <taxon>rosids</taxon>
        <taxon>fabids</taxon>
        <taxon>Fabales</taxon>
        <taxon>Fabaceae</taxon>
        <taxon>Papilionoideae</taxon>
        <taxon>50 kb inversion clade</taxon>
        <taxon>NPAAA clade</taxon>
        <taxon>indigoferoid/millettioid clade</taxon>
        <taxon>Phaseoleae</taxon>
        <taxon>Cajanus</taxon>
    </lineage>
</organism>
<proteinExistence type="inferred from homology"/>
<evidence type="ECO:0000313" key="9">
    <source>
        <dbReference type="EMBL" id="KYP40846.1"/>
    </source>
</evidence>
<evidence type="ECO:0000313" key="10">
    <source>
        <dbReference type="Proteomes" id="UP000075243"/>
    </source>
</evidence>
<feature type="domain" description="Peptidase A1" evidence="8">
    <location>
        <begin position="1"/>
        <end position="301"/>
    </location>
</feature>
<dbReference type="InterPro" id="IPR021109">
    <property type="entry name" value="Peptidase_aspartic_dom_sf"/>
</dbReference>
<dbReference type="InterPro" id="IPR032799">
    <property type="entry name" value="TAXi_C"/>
</dbReference>
<reference evidence="9" key="1">
    <citation type="journal article" date="2012" name="Nat. Biotechnol.">
        <title>Draft genome sequence of pigeonpea (Cajanus cajan), an orphan legume crop of resource-poor farmers.</title>
        <authorList>
            <person name="Varshney R.K."/>
            <person name="Chen W."/>
            <person name="Li Y."/>
            <person name="Bharti A.K."/>
            <person name="Saxena R.K."/>
            <person name="Schlueter J.A."/>
            <person name="Donoghue M.T."/>
            <person name="Azam S."/>
            <person name="Fan G."/>
            <person name="Whaley A.M."/>
            <person name="Farmer A.D."/>
            <person name="Sheridan J."/>
            <person name="Iwata A."/>
            <person name="Tuteja R."/>
            <person name="Penmetsa R.V."/>
            <person name="Wu W."/>
            <person name="Upadhyaya H.D."/>
            <person name="Yang S.P."/>
            <person name="Shah T."/>
            <person name="Saxena K.B."/>
            <person name="Michael T."/>
            <person name="McCombie W.R."/>
            <person name="Yang B."/>
            <person name="Zhang G."/>
            <person name="Yang H."/>
            <person name="Wang J."/>
            <person name="Spillane C."/>
            <person name="Cook D.R."/>
            <person name="May G.D."/>
            <person name="Xu X."/>
            <person name="Jackson S.A."/>
        </authorList>
    </citation>
    <scope>NUCLEOTIDE SEQUENCE [LARGE SCALE GENOMIC DNA]</scope>
</reference>
<dbReference type="EMBL" id="KQ483810">
    <property type="protein sequence ID" value="KYP40846.1"/>
    <property type="molecule type" value="Genomic_DNA"/>
</dbReference>
<keyword evidence="5" id="KW-0064">Aspartyl protease</keyword>
<gene>
    <name evidence="9" type="ORF">KK1_037802</name>
</gene>
<evidence type="ECO:0000256" key="5">
    <source>
        <dbReference type="ARBA" id="ARBA00022750"/>
    </source>
</evidence>
<keyword evidence="7" id="KW-0325">Glycoprotein</keyword>
<dbReference type="Pfam" id="PF14543">
    <property type="entry name" value="TAXi_N"/>
    <property type="match status" value="1"/>
</dbReference>
<evidence type="ECO:0000256" key="7">
    <source>
        <dbReference type="ARBA" id="ARBA00023180"/>
    </source>
</evidence>
<dbReference type="AlphaFoldDB" id="A0A151RE71"/>
<comment type="similarity">
    <text evidence="2">Belongs to the peptidase A1 family.</text>
</comment>
<keyword evidence="10" id="KW-1185">Reference proteome</keyword>
<dbReference type="InterPro" id="IPR032861">
    <property type="entry name" value="TAXi_N"/>
</dbReference>